<sequence>MFIGKDTPTFRTTLSPKAREASYWNEFSVVTELMVAFEEFFQSLGMLEEYSEELLELTEDAMGTLVWLPTSDSCYLPLTFLIRLDWPHPLSVTMWKPRQWKIGDANEVSLSRWTQQMV</sequence>
<dbReference type="EMBL" id="JABFUD020000007">
    <property type="protein sequence ID" value="KAI5077902.1"/>
    <property type="molecule type" value="Genomic_DNA"/>
</dbReference>
<protein>
    <submittedName>
        <fullName evidence="1">Uncharacterized protein</fullName>
    </submittedName>
</protein>
<gene>
    <name evidence="1" type="ORF">GOP47_0007726</name>
</gene>
<dbReference type="Proteomes" id="UP000886520">
    <property type="component" value="Chromosome 7"/>
</dbReference>
<dbReference type="AlphaFoldDB" id="A0A9D4ZL78"/>
<proteinExistence type="predicted"/>
<accession>A0A9D4ZL78</accession>
<organism evidence="1 2">
    <name type="scientific">Adiantum capillus-veneris</name>
    <name type="common">Maidenhair fern</name>
    <dbReference type="NCBI Taxonomy" id="13818"/>
    <lineage>
        <taxon>Eukaryota</taxon>
        <taxon>Viridiplantae</taxon>
        <taxon>Streptophyta</taxon>
        <taxon>Embryophyta</taxon>
        <taxon>Tracheophyta</taxon>
        <taxon>Polypodiopsida</taxon>
        <taxon>Polypodiidae</taxon>
        <taxon>Polypodiales</taxon>
        <taxon>Pteridineae</taxon>
        <taxon>Pteridaceae</taxon>
        <taxon>Vittarioideae</taxon>
        <taxon>Adiantum</taxon>
    </lineage>
</organism>
<reference evidence="1" key="1">
    <citation type="submission" date="2021-01" db="EMBL/GenBank/DDBJ databases">
        <title>Adiantum capillus-veneris genome.</title>
        <authorList>
            <person name="Fang Y."/>
            <person name="Liao Q."/>
        </authorList>
    </citation>
    <scope>NUCLEOTIDE SEQUENCE</scope>
    <source>
        <strain evidence="1">H3</strain>
        <tissue evidence="1">Leaf</tissue>
    </source>
</reference>
<comment type="caution">
    <text evidence="1">The sequence shown here is derived from an EMBL/GenBank/DDBJ whole genome shotgun (WGS) entry which is preliminary data.</text>
</comment>
<evidence type="ECO:0000313" key="2">
    <source>
        <dbReference type="Proteomes" id="UP000886520"/>
    </source>
</evidence>
<evidence type="ECO:0000313" key="1">
    <source>
        <dbReference type="EMBL" id="KAI5077902.1"/>
    </source>
</evidence>
<name>A0A9D4ZL78_ADICA</name>
<keyword evidence="2" id="KW-1185">Reference proteome</keyword>